<proteinExistence type="predicted"/>
<dbReference type="EMBL" id="JAQYXL010000001">
    <property type="protein sequence ID" value="MEN3231350.1"/>
    <property type="molecule type" value="Genomic_DNA"/>
</dbReference>
<keyword evidence="3" id="KW-1185">Reference proteome</keyword>
<feature type="transmembrane region" description="Helical" evidence="1">
    <location>
        <begin position="531"/>
        <end position="551"/>
    </location>
</feature>
<sequence length="609" mass="68591">MSNSNVPAQENYWPLIQAAFFDYWIIVIGLVTLYFWGRYHFNTPNYALGGNADTGDRSSSIDPTISKINGLVPPMYTTTISQYWRYMFRYILILQIVFILVTFSREFTSVIGQYVGGSNFKAEHVPAAMRERAVWALFLLTGLLTSFPVLKQLDGFILRTLHKSANVPDGVENTAQYLLEAKYKPSQAISDDIFASIRTHHFREVIAGREIGSLESSWFELRCIREVVKDYILANQIPVLQNVLQSDVEEASHRVDDMRDHLFRYSKNQDRLLPASIDNVDEYLMEHTDDPEMQDLLIQRRKFISEVKALKLRFCRLCSLAVFANERRSESIDQILKNLGFGVRVVDVPRWHWESIFKVALLVLLATSIPSAVYGTIAHIWTGGDLGDLSVLIPAGPRQVFVWAIMAATLHTIAVVVALAVKRFYARRRSPRQSSDIPENIVCLVSCYVVCLLIQIFFTYISKAPIEMAFAWATLPAATGYYVGKYIDKSRDGRPISNLRSIKQAGVTAGLALFASIVTLINDFSFDDVPLIVKIFIVYAPIVGGSIGFAVGQTFQRAYSHSMWTEDLAVRPDVIERSGARIIGDFIVQKCDNDARPQRILPLSGGAGI</sequence>
<name>A0ABU9ZK22_9HYPH</name>
<evidence type="ECO:0000313" key="3">
    <source>
        <dbReference type="Proteomes" id="UP001404845"/>
    </source>
</evidence>
<accession>A0ABU9ZK22</accession>
<keyword evidence="1" id="KW-0812">Transmembrane</keyword>
<feature type="transmembrane region" description="Helical" evidence="1">
    <location>
        <begin position="90"/>
        <end position="112"/>
    </location>
</feature>
<feature type="transmembrane region" description="Helical" evidence="1">
    <location>
        <begin position="401"/>
        <end position="421"/>
    </location>
</feature>
<gene>
    <name evidence="2" type="ORF">PUR21_27600</name>
</gene>
<keyword evidence="1" id="KW-1133">Transmembrane helix</keyword>
<evidence type="ECO:0000313" key="2">
    <source>
        <dbReference type="EMBL" id="MEN3231350.1"/>
    </source>
</evidence>
<dbReference type="RefSeq" id="WP_183667497.1">
    <property type="nucleotide sequence ID" value="NZ_JACHOS010000005.1"/>
</dbReference>
<evidence type="ECO:0000256" key="1">
    <source>
        <dbReference type="SAM" id="Phobius"/>
    </source>
</evidence>
<feature type="transmembrane region" description="Helical" evidence="1">
    <location>
        <begin position="468"/>
        <end position="484"/>
    </location>
</feature>
<organism evidence="2 3">
    <name type="scientific">Methylorubrum rhodesianum</name>
    <dbReference type="NCBI Taxonomy" id="29427"/>
    <lineage>
        <taxon>Bacteria</taxon>
        <taxon>Pseudomonadati</taxon>
        <taxon>Pseudomonadota</taxon>
        <taxon>Alphaproteobacteria</taxon>
        <taxon>Hyphomicrobiales</taxon>
        <taxon>Methylobacteriaceae</taxon>
        <taxon>Methylorubrum</taxon>
    </lineage>
</organism>
<reference evidence="2 3" key="1">
    <citation type="journal article" date="2023" name="PLoS ONE">
        <title>Complete genome assembly of Hawai'i environmental nontuberculous mycobacteria reveals unexpected co-isolation with methylobacteria.</title>
        <authorList>
            <person name="Hendrix J."/>
            <person name="Epperson L.E."/>
            <person name="Tong E.I."/>
            <person name="Chan Y.L."/>
            <person name="Hasan N.A."/>
            <person name="Dawrs S.N."/>
            <person name="Norton G.J."/>
            <person name="Virdi R."/>
            <person name="Crooks J.L."/>
            <person name="Chan E.D."/>
            <person name="Honda J.R."/>
            <person name="Strong M."/>
        </authorList>
    </citation>
    <scope>NUCLEOTIDE SEQUENCE [LARGE SCALE GENOMIC DNA]</scope>
    <source>
        <strain evidence="2 3">NJH_HI01</strain>
    </source>
</reference>
<comment type="caution">
    <text evidence="2">The sequence shown here is derived from an EMBL/GenBank/DDBJ whole genome shotgun (WGS) entry which is preliminary data.</text>
</comment>
<feature type="transmembrane region" description="Helical" evidence="1">
    <location>
        <begin position="12"/>
        <end position="36"/>
    </location>
</feature>
<protein>
    <submittedName>
        <fullName evidence="2">Uncharacterized protein</fullName>
    </submittedName>
</protein>
<feature type="transmembrane region" description="Helical" evidence="1">
    <location>
        <begin position="505"/>
        <end position="525"/>
    </location>
</feature>
<dbReference type="Proteomes" id="UP001404845">
    <property type="component" value="Unassembled WGS sequence"/>
</dbReference>
<feature type="transmembrane region" description="Helical" evidence="1">
    <location>
        <begin position="132"/>
        <end position="150"/>
    </location>
</feature>
<feature type="transmembrane region" description="Helical" evidence="1">
    <location>
        <begin position="441"/>
        <end position="462"/>
    </location>
</feature>
<keyword evidence="1" id="KW-0472">Membrane</keyword>
<feature type="transmembrane region" description="Helical" evidence="1">
    <location>
        <begin position="359"/>
        <end position="381"/>
    </location>
</feature>